<accession>A0A7W6S0S1</accession>
<reference evidence="1 2" key="1">
    <citation type="submission" date="2020-08" db="EMBL/GenBank/DDBJ databases">
        <title>Genome sequencing of Purple Non-Sulfur Bacteria from various extreme environments.</title>
        <authorList>
            <person name="Mayer M."/>
        </authorList>
    </citation>
    <scope>NUCLEOTIDE SEQUENCE [LARGE SCALE GENOMIC DNA]</scope>
    <source>
        <strain evidence="1 2">JA135</strain>
    </source>
</reference>
<comment type="caution">
    <text evidence="1">The sequence shown here is derived from an EMBL/GenBank/DDBJ whole genome shotgun (WGS) entry which is preliminary data.</text>
</comment>
<organism evidence="1 2">
    <name type="scientific">Roseospira goensis</name>
    <dbReference type="NCBI Taxonomy" id="391922"/>
    <lineage>
        <taxon>Bacteria</taxon>
        <taxon>Pseudomonadati</taxon>
        <taxon>Pseudomonadota</taxon>
        <taxon>Alphaproteobacteria</taxon>
        <taxon>Rhodospirillales</taxon>
        <taxon>Rhodospirillaceae</taxon>
        <taxon>Roseospira</taxon>
    </lineage>
</organism>
<dbReference type="AlphaFoldDB" id="A0A7W6S0S1"/>
<keyword evidence="2" id="KW-1185">Reference proteome</keyword>
<evidence type="ECO:0000313" key="1">
    <source>
        <dbReference type="EMBL" id="MBB4286763.1"/>
    </source>
</evidence>
<sequence length="54" mass="6108">MAFQRISMDTSKHLFTLHGIDDGEKPGLNRELRRSQVESFLAKLPTTENDGDCT</sequence>
<proteinExistence type="predicted"/>
<evidence type="ECO:0000313" key="2">
    <source>
        <dbReference type="Proteomes" id="UP000555728"/>
    </source>
</evidence>
<dbReference type="EMBL" id="JACIGI010000021">
    <property type="protein sequence ID" value="MBB4286763.1"/>
    <property type="molecule type" value="Genomic_DNA"/>
</dbReference>
<dbReference type="RefSeq" id="WP_184435896.1">
    <property type="nucleotide sequence ID" value="NZ_JACIGI010000021.1"/>
</dbReference>
<gene>
    <name evidence="1" type="ORF">GGD88_002504</name>
</gene>
<protein>
    <submittedName>
        <fullName evidence="1">Transposase</fullName>
    </submittedName>
</protein>
<dbReference type="Proteomes" id="UP000555728">
    <property type="component" value="Unassembled WGS sequence"/>
</dbReference>
<name>A0A7W6S0S1_9PROT</name>